<dbReference type="PANTHER" id="PTHR11439:SF450">
    <property type="entry name" value="REVERSE TRANSCRIPTASE TY1_COPIA-TYPE DOMAIN-CONTAINING PROTEIN"/>
    <property type="match status" value="1"/>
</dbReference>
<accession>A0A1S4BPY6</accession>
<dbReference type="Pfam" id="PF13920">
    <property type="entry name" value="zf-C3HC4_3"/>
    <property type="match status" value="1"/>
</dbReference>
<dbReference type="PANTHER" id="PTHR11439">
    <property type="entry name" value="GAG-POL-RELATED RETROTRANSPOSON"/>
    <property type="match status" value="1"/>
</dbReference>
<keyword evidence="1" id="KW-0863">Zinc-finger</keyword>
<dbReference type="InterPro" id="IPR043502">
    <property type="entry name" value="DNA/RNA_pol_sf"/>
</dbReference>
<keyword evidence="1" id="KW-0479">Metal-binding</keyword>
<feature type="compositionally biased region" description="Polar residues" evidence="2">
    <location>
        <begin position="301"/>
        <end position="313"/>
    </location>
</feature>
<protein>
    <recommendedName>
        <fullName evidence="3">RING-type domain-containing protein</fullName>
    </recommendedName>
</protein>
<dbReference type="CDD" id="cd09272">
    <property type="entry name" value="RNase_HI_RT_Ty1"/>
    <property type="match status" value="1"/>
</dbReference>
<dbReference type="InterPro" id="IPR013083">
    <property type="entry name" value="Znf_RING/FYVE/PHD"/>
</dbReference>
<dbReference type="Pfam" id="PF08969">
    <property type="entry name" value="USP8_dimer"/>
    <property type="match status" value="1"/>
</dbReference>
<dbReference type="OrthoDB" id="1711136at2759"/>
<dbReference type="Gene3D" id="3.30.40.10">
    <property type="entry name" value="Zinc/RING finger domain, C3HC4 (zinc finger)"/>
    <property type="match status" value="1"/>
</dbReference>
<feature type="region of interest" description="Disordered" evidence="2">
    <location>
        <begin position="292"/>
        <end position="317"/>
    </location>
</feature>
<dbReference type="CDD" id="cd23129">
    <property type="entry name" value="RING-HC_XBAT35-like"/>
    <property type="match status" value="1"/>
</dbReference>
<dbReference type="RefSeq" id="XP_016490931.1">
    <property type="nucleotide sequence ID" value="XM_016635445.1"/>
</dbReference>
<dbReference type="GO" id="GO:0005768">
    <property type="term" value="C:endosome"/>
    <property type="evidence" value="ECO:0000318"/>
    <property type="project" value="GO_Central"/>
</dbReference>
<dbReference type="InterPro" id="IPR015063">
    <property type="entry name" value="USP8_dimer"/>
</dbReference>
<evidence type="ECO:0000256" key="2">
    <source>
        <dbReference type="SAM" id="MobiDB-lite"/>
    </source>
</evidence>
<dbReference type="PROSITE" id="PS50089">
    <property type="entry name" value="ZF_RING_2"/>
    <property type="match status" value="1"/>
</dbReference>
<dbReference type="PaxDb" id="4097-A0A1S4BPY6"/>
<evidence type="ECO:0000256" key="1">
    <source>
        <dbReference type="PROSITE-ProRule" id="PRU00175"/>
    </source>
</evidence>
<dbReference type="AlphaFoldDB" id="A0A1S4BPY6"/>
<dbReference type="SUPFAM" id="SSF57850">
    <property type="entry name" value="RING/U-box"/>
    <property type="match status" value="1"/>
</dbReference>
<proteinExistence type="predicted"/>
<reference evidence="4" key="1">
    <citation type="submission" date="2025-08" db="UniProtKB">
        <authorList>
            <consortium name="RefSeq"/>
        </authorList>
    </citation>
    <scope>IDENTIFICATION</scope>
</reference>
<gene>
    <name evidence="4" type="primary">LOC107810653</name>
</gene>
<dbReference type="InterPro" id="IPR001841">
    <property type="entry name" value="Znf_RING"/>
</dbReference>
<dbReference type="KEGG" id="nta:107810653"/>
<evidence type="ECO:0000259" key="3">
    <source>
        <dbReference type="PROSITE" id="PS50089"/>
    </source>
</evidence>
<dbReference type="GO" id="GO:0008270">
    <property type="term" value="F:zinc ion binding"/>
    <property type="evidence" value="ECO:0007669"/>
    <property type="project" value="UniProtKB-KW"/>
</dbReference>
<dbReference type="GO" id="GO:0016020">
    <property type="term" value="C:membrane"/>
    <property type="evidence" value="ECO:0000318"/>
    <property type="project" value="GO_Central"/>
</dbReference>
<feature type="domain" description="RING-type" evidence="3">
    <location>
        <begin position="396"/>
        <end position="435"/>
    </location>
</feature>
<sequence length="447" mass="50019">MVDAIPISTPSTPGSRLVRDGDHLLDPPLYRRIVGVLQYATITRPKIYYVVNRVCQFMHHPFTTHWAAVKRILRYLKGTLHHGLYFHSSTDSGLVAFSNAGWISDPDDSRSQHGFALYYGGNLQLLHELHAPLNQPPILLCDNLSATFISANLVIHQRSKHIKLDYHFVREKVDDNLLVVRFVSSQNQIADIFTKALGTARFNLLKSKLLVRPSPSACRGANNHRQENNIIDLYVLLLRYAGILSETIPFHRDYITSTDTEKRPYKKKLLDVVGELESLRPEVEHALKEQNRLSNLRKAQDVSQASSSRQTPVSRMASLWPDNKQARHSRLTLNIRRPVIPETVPSAPPIDNLVIDDNAPVPSDLDESSFVDSSSSTTEKLSKRHDGGSTNTASSCIICFEAAIEGACVPCGHMAGCMSCLNEIKAKSWGCPVCRTKIELVLRLYAV</sequence>
<dbReference type="GO" id="GO:0101005">
    <property type="term" value="F:deubiquitinase activity"/>
    <property type="evidence" value="ECO:0000318"/>
    <property type="project" value="GO_Central"/>
</dbReference>
<organism evidence="4">
    <name type="scientific">Nicotiana tabacum</name>
    <name type="common">Common tobacco</name>
    <dbReference type="NCBI Taxonomy" id="4097"/>
    <lineage>
        <taxon>Eukaryota</taxon>
        <taxon>Viridiplantae</taxon>
        <taxon>Streptophyta</taxon>
        <taxon>Embryophyta</taxon>
        <taxon>Tracheophyta</taxon>
        <taxon>Spermatophyta</taxon>
        <taxon>Magnoliopsida</taxon>
        <taxon>eudicotyledons</taxon>
        <taxon>Gunneridae</taxon>
        <taxon>Pentapetalae</taxon>
        <taxon>asterids</taxon>
        <taxon>lamiids</taxon>
        <taxon>Solanales</taxon>
        <taxon>Solanaceae</taxon>
        <taxon>Nicotianoideae</taxon>
        <taxon>Nicotianeae</taxon>
        <taxon>Nicotiana</taxon>
    </lineage>
</organism>
<feature type="region of interest" description="Disordered" evidence="2">
    <location>
        <begin position="364"/>
        <end position="391"/>
    </location>
</feature>
<dbReference type="SUPFAM" id="SSF56672">
    <property type="entry name" value="DNA/RNA polymerases"/>
    <property type="match status" value="1"/>
</dbReference>
<keyword evidence="1" id="KW-0862">Zinc</keyword>
<dbReference type="SMR" id="A0A1S4BPY6"/>
<dbReference type="GO" id="GO:0032511">
    <property type="term" value="P:late endosome to vacuole transport via multivesicular body sorting pathway"/>
    <property type="evidence" value="ECO:0000318"/>
    <property type="project" value="GO_Central"/>
</dbReference>
<evidence type="ECO:0000313" key="4">
    <source>
        <dbReference type="RefSeq" id="XP_016490931.1"/>
    </source>
</evidence>
<dbReference type="Gene3D" id="1.20.58.80">
    <property type="entry name" value="Phosphotransferase system, lactose/cellobiose-type IIA subunit"/>
    <property type="match status" value="1"/>
</dbReference>
<name>A0A1S4BPY6_TOBAC</name>